<organism evidence="2">
    <name type="scientific">Edafosvirus sp</name>
    <dbReference type="NCBI Taxonomy" id="2487765"/>
    <lineage>
        <taxon>Viruses</taxon>
        <taxon>Varidnaviria</taxon>
        <taxon>Bamfordvirae</taxon>
        <taxon>Nucleocytoviricota</taxon>
        <taxon>Megaviricetes</taxon>
        <taxon>Imitervirales</taxon>
        <taxon>Mimiviridae</taxon>
        <taxon>Klosneuvirinae</taxon>
    </lineage>
</organism>
<gene>
    <name evidence="2" type="ORF">Edafosvirus3_89</name>
</gene>
<sequence>MSSEINQAQLFDDNYYISPSLFAMIFILIICMIIFVVLMLSTNLFTCEHFDEPPTTCQINSDCKSSDLKCENNKCVTSSQSLSTWVIIFIVCMALLVCSVIIVGGYLIWTFTPKSSE</sequence>
<keyword evidence="1" id="KW-1133">Transmembrane helix</keyword>
<protein>
    <recommendedName>
        <fullName evidence="3">Transmembrane protein</fullName>
    </recommendedName>
</protein>
<evidence type="ECO:0000313" key="2">
    <source>
        <dbReference type="EMBL" id="AYV78011.1"/>
    </source>
</evidence>
<dbReference type="EMBL" id="MK072068">
    <property type="protein sequence ID" value="AYV78011.1"/>
    <property type="molecule type" value="Genomic_DNA"/>
</dbReference>
<name>A0A3G4ZVI4_9VIRU</name>
<keyword evidence="1" id="KW-0812">Transmembrane</keyword>
<keyword evidence="1" id="KW-0472">Membrane</keyword>
<reference evidence="2" key="1">
    <citation type="submission" date="2018-10" db="EMBL/GenBank/DDBJ databases">
        <title>Hidden diversity of soil giant viruses.</title>
        <authorList>
            <person name="Schulz F."/>
            <person name="Alteio L."/>
            <person name="Goudeau D."/>
            <person name="Ryan E.M."/>
            <person name="Malmstrom R.R."/>
            <person name="Blanchard J."/>
            <person name="Woyke T."/>
        </authorList>
    </citation>
    <scope>NUCLEOTIDE SEQUENCE</scope>
    <source>
        <strain evidence="2">EDV1</strain>
    </source>
</reference>
<feature type="transmembrane region" description="Helical" evidence="1">
    <location>
        <begin position="82"/>
        <end position="109"/>
    </location>
</feature>
<feature type="transmembrane region" description="Helical" evidence="1">
    <location>
        <begin position="20"/>
        <end position="40"/>
    </location>
</feature>
<accession>A0A3G4ZVI4</accession>
<evidence type="ECO:0008006" key="3">
    <source>
        <dbReference type="Google" id="ProtNLM"/>
    </source>
</evidence>
<proteinExistence type="predicted"/>
<evidence type="ECO:0000256" key="1">
    <source>
        <dbReference type="SAM" id="Phobius"/>
    </source>
</evidence>